<dbReference type="STRING" id="65499.SAMN04488000_101653"/>
<evidence type="ECO:0000256" key="2">
    <source>
        <dbReference type="SAM" id="Phobius"/>
    </source>
</evidence>
<proteinExistence type="predicted"/>
<dbReference type="AlphaFoldDB" id="A0A1H9BS77"/>
<feature type="transmembrane region" description="Helical" evidence="2">
    <location>
        <begin position="6"/>
        <end position="25"/>
    </location>
</feature>
<keyword evidence="2" id="KW-1133">Transmembrane helix</keyword>
<keyword evidence="4" id="KW-1185">Reference proteome</keyword>
<evidence type="ECO:0000313" key="4">
    <source>
        <dbReference type="Proteomes" id="UP000199503"/>
    </source>
</evidence>
<keyword evidence="2" id="KW-0812">Transmembrane</keyword>
<evidence type="ECO:0000256" key="1">
    <source>
        <dbReference type="SAM" id="MobiDB-lite"/>
    </source>
</evidence>
<dbReference type="Proteomes" id="UP000199503">
    <property type="component" value="Unassembled WGS sequence"/>
</dbReference>
<organism evidence="3 4">
    <name type="scientific">Lentzea albida</name>
    <dbReference type="NCBI Taxonomy" id="65499"/>
    <lineage>
        <taxon>Bacteria</taxon>
        <taxon>Bacillati</taxon>
        <taxon>Actinomycetota</taxon>
        <taxon>Actinomycetes</taxon>
        <taxon>Pseudonocardiales</taxon>
        <taxon>Pseudonocardiaceae</taxon>
        <taxon>Lentzea</taxon>
    </lineage>
</organism>
<name>A0A1H9BS77_9PSEU</name>
<protein>
    <submittedName>
        <fullName evidence="3">Uncharacterized protein</fullName>
    </submittedName>
</protein>
<gene>
    <name evidence="3" type="ORF">SAMN04488000_101653</name>
</gene>
<sequence length="105" mass="11569">MVWDATGVVLFVVWLVLPPAYVVVLGRRYVRQAQEAARDTMWAYAEVQDLLDDFETAQDSQDAAQAGMPSARTEVTQELPRVTEPPAAVGKHRLDESLLARGVAS</sequence>
<reference evidence="4" key="1">
    <citation type="submission" date="2016-10" db="EMBL/GenBank/DDBJ databases">
        <authorList>
            <person name="Varghese N."/>
            <person name="Submissions S."/>
        </authorList>
    </citation>
    <scope>NUCLEOTIDE SEQUENCE [LARGE SCALE GENOMIC DNA]</scope>
    <source>
        <strain evidence="4">DSM 44437</strain>
    </source>
</reference>
<keyword evidence="2" id="KW-0472">Membrane</keyword>
<feature type="region of interest" description="Disordered" evidence="1">
    <location>
        <begin position="58"/>
        <end position="87"/>
    </location>
</feature>
<dbReference type="EMBL" id="FOFV01000001">
    <property type="protein sequence ID" value="SEP91677.1"/>
    <property type="molecule type" value="Genomic_DNA"/>
</dbReference>
<accession>A0A1H9BS77</accession>
<evidence type="ECO:0000313" key="3">
    <source>
        <dbReference type="EMBL" id="SEP91677.1"/>
    </source>
</evidence>